<dbReference type="InterPro" id="IPR038140">
    <property type="entry name" value="DotD_sf"/>
</dbReference>
<evidence type="ECO:0000313" key="1">
    <source>
        <dbReference type="EMBL" id="KOY61590.1"/>
    </source>
</evidence>
<accession>A0ABR5KAF9</accession>
<name>A0ABR5KAF9_9GAMM</name>
<dbReference type="EMBL" id="LJCS01000036">
    <property type="protein sequence ID" value="KOY61590.1"/>
    <property type="molecule type" value="Genomic_DNA"/>
</dbReference>
<keyword evidence="2" id="KW-1185">Reference proteome</keyword>
<comment type="caution">
    <text evidence="1">The sequence shown here is derived from an EMBL/GenBank/DDBJ whole genome shotgun (WGS) entry which is preliminary data.</text>
</comment>
<gene>
    <name evidence="1" type="ORF">AM629_13120</name>
</gene>
<evidence type="ECO:0008006" key="3">
    <source>
        <dbReference type="Google" id="ProtNLM"/>
    </source>
</evidence>
<dbReference type="Pfam" id="PF16816">
    <property type="entry name" value="DotD"/>
    <property type="match status" value="1"/>
</dbReference>
<dbReference type="InterPro" id="IPR031817">
    <property type="entry name" value="DotD"/>
</dbReference>
<sequence>MKRLIIFITLSVILAGCQQKPMVSQHQPPSSLTSIQQLQELRQELHQKGVLEKSITQFPKKIISNSQRITVNWDGDAIELLSQLAYQRGLTFAYTGVRLPLPITVHEKDISFEDLLRVIRTQTDWRAKLEQHSTELRLYFMLPLKKGTLA</sequence>
<dbReference type="PROSITE" id="PS51257">
    <property type="entry name" value="PROKAR_LIPOPROTEIN"/>
    <property type="match status" value="1"/>
</dbReference>
<dbReference type="Gene3D" id="3.55.50.60">
    <property type="entry name" value="DotD protein"/>
    <property type="match status" value="1"/>
</dbReference>
<organism evidence="1 2">
    <name type="scientific">Photorhabdus heterorhabditis</name>
    <dbReference type="NCBI Taxonomy" id="880156"/>
    <lineage>
        <taxon>Bacteria</taxon>
        <taxon>Pseudomonadati</taxon>
        <taxon>Pseudomonadota</taxon>
        <taxon>Gammaproteobacteria</taxon>
        <taxon>Enterobacterales</taxon>
        <taxon>Morganellaceae</taxon>
        <taxon>Photorhabdus</taxon>
    </lineage>
</organism>
<dbReference type="Proteomes" id="UP000037727">
    <property type="component" value="Unassembled WGS sequence"/>
</dbReference>
<reference evidence="1 2" key="1">
    <citation type="submission" date="2015-09" db="EMBL/GenBank/DDBJ databases">
        <title>Draft genome sequence and assembly of Photorhabdus sp. VMG, a bacterial symbiont associated with Heterorhabditis zealandica.</title>
        <authorList>
            <person name="Naidoo S."/>
            <person name="Featherston J."/>
            <person name="Mothupi B."/>
            <person name="Gray V.M."/>
        </authorList>
    </citation>
    <scope>NUCLEOTIDE SEQUENCE [LARGE SCALE GENOMIC DNA]</scope>
    <source>
        <strain evidence="1 2">VMG</strain>
    </source>
</reference>
<protein>
    <recommendedName>
        <fullName evidence="3">DotD/TraH family lipoprotein</fullName>
    </recommendedName>
</protein>
<evidence type="ECO:0000313" key="2">
    <source>
        <dbReference type="Proteomes" id="UP000037727"/>
    </source>
</evidence>
<proteinExistence type="predicted"/>